<keyword evidence="1" id="KW-0129">CBS domain</keyword>
<dbReference type="PANTHER" id="PTHR43080:SF2">
    <property type="entry name" value="CBS DOMAIN-CONTAINING PROTEIN"/>
    <property type="match status" value="1"/>
</dbReference>
<sequence>MKAIEIMNIQPFTARPEDTFHYLLWSFTKSDHHNIYVKDENDDLVGVVSEFDILGRIVPKFAGIDLSLAHRITEGFFEKKGRELKDERAKDLMRKDFTIIDEDAPIIEVAAKMLYERIFDLPVVRDKKLLGVIYRGNLLNHLAEVMFSNNDKDQ</sequence>
<dbReference type="SMART" id="SM00116">
    <property type="entry name" value="CBS"/>
    <property type="match status" value="2"/>
</dbReference>
<feature type="domain" description="CBS" evidence="2">
    <location>
        <begin position="93"/>
        <end position="152"/>
    </location>
</feature>
<reference evidence="3" key="1">
    <citation type="journal article" date="2015" name="Nature">
        <title>Complex archaea that bridge the gap between prokaryotes and eukaryotes.</title>
        <authorList>
            <person name="Spang A."/>
            <person name="Saw J.H."/>
            <person name="Jorgensen S.L."/>
            <person name="Zaremba-Niedzwiedzka K."/>
            <person name="Martijn J."/>
            <person name="Lind A.E."/>
            <person name="van Eijk R."/>
            <person name="Schleper C."/>
            <person name="Guy L."/>
            <person name="Ettema T.J."/>
        </authorList>
    </citation>
    <scope>NUCLEOTIDE SEQUENCE</scope>
</reference>
<protein>
    <recommendedName>
        <fullName evidence="2">CBS domain-containing protein</fullName>
    </recommendedName>
</protein>
<dbReference type="SUPFAM" id="SSF54631">
    <property type="entry name" value="CBS-domain pair"/>
    <property type="match status" value="1"/>
</dbReference>
<dbReference type="InterPro" id="IPR046342">
    <property type="entry name" value="CBS_dom_sf"/>
</dbReference>
<evidence type="ECO:0000259" key="2">
    <source>
        <dbReference type="PROSITE" id="PS51371"/>
    </source>
</evidence>
<organism evidence="3">
    <name type="scientific">marine sediment metagenome</name>
    <dbReference type="NCBI Taxonomy" id="412755"/>
    <lineage>
        <taxon>unclassified sequences</taxon>
        <taxon>metagenomes</taxon>
        <taxon>ecological metagenomes</taxon>
    </lineage>
</organism>
<dbReference type="Gene3D" id="3.10.580.10">
    <property type="entry name" value="CBS-domain"/>
    <property type="match status" value="1"/>
</dbReference>
<comment type="caution">
    <text evidence="3">The sequence shown here is derived from an EMBL/GenBank/DDBJ whole genome shotgun (WGS) entry which is preliminary data.</text>
</comment>
<feature type="domain" description="CBS" evidence="2">
    <location>
        <begin position="7"/>
        <end position="66"/>
    </location>
</feature>
<dbReference type="AlphaFoldDB" id="A0A0F9FB28"/>
<dbReference type="PANTHER" id="PTHR43080">
    <property type="entry name" value="CBS DOMAIN-CONTAINING PROTEIN CBSX3, MITOCHONDRIAL"/>
    <property type="match status" value="1"/>
</dbReference>
<dbReference type="Pfam" id="PF00571">
    <property type="entry name" value="CBS"/>
    <property type="match status" value="2"/>
</dbReference>
<gene>
    <name evidence="3" type="ORF">LCGC14_2052010</name>
</gene>
<accession>A0A0F9FB28</accession>
<dbReference type="InterPro" id="IPR051257">
    <property type="entry name" value="Diverse_CBS-Domain"/>
</dbReference>
<dbReference type="PROSITE" id="PS51371">
    <property type="entry name" value="CBS"/>
    <property type="match status" value="2"/>
</dbReference>
<evidence type="ECO:0000256" key="1">
    <source>
        <dbReference type="ARBA" id="ARBA00023122"/>
    </source>
</evidence>
<proteinExistence type="predicted"/>
<dbReference type="EMBL" id="LAZR01024267">
    <property type="protein sequence ID" value="KKL75726.1"/>
    <property type="molecule type" value="Genomic_DNA"/>
</dbReference>
<dbReference type="InterPro" id="IPR000644">
    <property type="entry name" value="CBS_dom"/>
</dbReference>
<name>A0A0F9FB28_9ZZZZ</name>
<evidence type="ECO:0000313" key="3">
    <source>
        <dbReference type="EMBL" id="KKL75726.1"/>
    </source>
</evidence>